<dbReference type="InterPro" id="IPR011527">
    <property type="entry name" value="ABC1_TM_dom"/>
</dbReference>
<evidence type="ECO:0000256" key="6">
    <source>
        <dbReference type="ARBA" id="ARBA00023136"/>
    </source>
</evidence>
<feature type="transmembrane region" description="Helical" evidence="7">
    <location>
        <begin position="255"/>
        <end position="274"/>
    </location>
</feature>
<accession>A0A6V7R585</accession>
<dbReference type="Pfam" id="PF00005">
    <property type="entry name" value="ABC_tran"/>
    <property type="match status" value="1"/>
</dbReference>
<dbReference type="Proteomes" id="UP000521032">
    <property type="component" value="Unassembled WGS sequence"/>
</dbReference>
<keyword evidence="6 7" id="KW-0472">Membrane</keyword>
<dbReference type="RefSeq" id="WP_186085008.1">
    <property type="nucleotide sequence ID" value="NZ_BMDB01000001.1"/>
</dbReference>
<gene>
    <name evidence="10" type="primary">cydD</name>
    <name evidence="10" type="ORF">JEOSCH030_00325</name>
</gene>
<evidence type="ECO:0000259" key="9">
    <source>
        <dbReference type="PROSITE" id="PS50929"/>
    </source>
</evidence>
<dbReference type="GO" id="GO:0140359">
    <property type="term" value="F:ABC-type transporter activity"/>
    <property type="evidence" value="ECO:0007669"/>
    <property type="project" value="InterPro"/>
</dbReference>
<dbReference type="Gene3D" id="1.20.1560.10">
    <property type="entry name" value="ABC transporter type 1, transmembrane domain"/>
    <property type="match status" value="1"/>
</dbReference>
<keyword evidence="4 10" id="KW-0067">ATP-binding</keyword>
<dbReference type="InterPro" id="IPR039421">
    <property type="entry name" value="Type_1_exporter"/>
</dbReference>
<dbReference type="InterPro" id="IPR017871">
    <property type="entry name" value="ABC_transporter-like_CS"/>
</dbReference>
<evidence type="ECO:0000256" key="7">
    <source>
        <dbReference type="SAM" id="Phobius"/>
    </source>
</evidence>
<dbReference type="SUPFAM" id="SSF90123">
    <property type="entry name" value="ABC transporter transmembrane region"/>
    <property type="match status" value="1"/>
</dbReference>
<dbReference type="SUPFAM" id="SSF52540">
    <property type="entry name" value="P-loop containing nucleoside triphosphate hydrolases"/>
    <property type="match status" value="1"/>
</dbReference>
<comment type="caution">
    <text evidence="10">The sequence shown here is derived from an EMBL/GenBank/DDBJ whole genome shotgun (WGS) entry which is preliminary data.</text>
</comment>
<dbReference type="PANTHER" id="PTHR24221">
    <property type="entry name" value="ATP-BINDING CASSETTE SUB-FAMILY B"/>
    <property type="match status" value="1"/>
</dbReference>
<dbReference type="PROSITE" id="PS50893">
    <property type="entry name" value="ABC_TRANSPORTER_2"/>
    <property type="match status" value="1"/>
</dbReference>
<evidence type="ECO:0000256" key="5">
    <source>
        <dbReference type="ARBA" id="ARBA00022989"/>
    </source>
</evidence>
<comment type="subcellular location">
    <subcellularLocation>
        <location evidence="1">Cell membrane</location>
        <topology evidence="1">Multi-pass membrane protein</topology>
    </subcellularLocation>
</comment>
<dbReference type="InterPro" id="IPR003593">
    <property type="entry name" value="AAA+_ATPase"/>
</dbReference>
<feature type="transmembrane region" description="Helical" evidence="7">
    <location>
        <begin position="219"/>
        <end position="243"/>
    </location>
</feature>
<feature type="transmembrane region" description="Helical" evidence="7">
    <location>
        <begin position="143"/>
        <end position="162"/>
    </location>
</feature>
<evidence type="ECO:0000256" key="2">
    <source>
        <dbReference type="ARBA" id="ARBA00022692"/>
    </source>
</evidence>
<evidence type="ECO:0000256" key="1">
    <source>
        <dbReference type="ARBA" id="ARBA00004651"/>
    </source>
</evidence>
<keyword evidence="5 7" id="KW-1133">Transmembrane helix</keyword>
<feature type="transmembrane region" description="Helical" evidence="7">
    <location>
        <begin position="12"/>
        <end position="35"/>
    </location>
</feature>
<name>A0A6V7R585_9BACL</name>
<sequence>MKLELTKKQTLIYTLISVLATGSYLLFGHYISIFLDALVINSKHSNTIVHMAIAFILFMIFDFIYKIYTGRVSTNIVSNYGQMIIGDIHVRSAQESERTMNRLFVHLDKYRPYLTQFVPTIINTVVKVVMIIAVLIYVDWIAALILIFSAPFIPLFYILVGLRTQDEAKEKADEFDDMGTLFLNLIRGKKTIHYTESEVAVEKALDKSNRQFLKTTMEILKYAFQSTMMLEFITILGIGLVALEVGLRIIIFKDISFYTAFYVLFLSPLFYSGLKVMGTEFHNGKTALAHKEKLEEYVSVSHEEYREKGDRLALNDVTITVPRVILDDENIEFREKGLVAITGQSGVGKSTLLRSILGLHRPEKGTITVPSFNMDYISDTLYLSDTTLYEFLGSGDEKVMKSVLQELGLYFSIYNLENGIHTYIKNNNVPLSGGEIVRLKLARVLIRRPDVILMDEPTEFLDSRTEALVLEKLNELKQDTLIVAVVHRRQLLSYSDAHYEYKDNEIRRVR</sequence>
<keyword evidence="3" id="KW-0547">Nucleotide-binding</keyword>
<dbReference type="GO" id="GO:0005886">
    <property type="term" value="C:plasma membrane"/>
    <property type="evidence" value="ECO:0007669"/>
    <property type="project" value="UniProtKB-SubCell"/>
</dbReference>
<dbReference type="InterPro" id="IPR036640">
    <property type="entry name" value="ABC1_TM_sf"/>
</dbReference>
<keyword evidence="11" id="KW-1185">Reference proteome</keyword>
<evidence type="ECO:0000313" key="10">
    <source>
        <dbReference type="EMBL" id="CAD2072589.1"/>
    </source>
</evidence>
<feature type="transmembrane region" description="Helical" evidence="7">
    <location>
        <begin position="47"/>
        <end position="65"/>
    </location>
</feature>
<dbReference type="AlphaFoldDB" id="A0A6V7R585"/>
<proteinExistence type="predicted"/>
<evidence type="ECO:0000256" key="3">
    <source>
        <dbReference type="ARBA" id="ARBA00022741"/>
    </source>
</evidence>
<evidence type="ECO:0000313" key="11">
    <source>
        <dbReference type="Proteomes" id="UP000521032"/>
    </source>
</evidence>
<dbReference type="SMART" id="SM00382">
    <property type="entry name" value="AAA"/>
    <property type="match status" value="1"/>
</dbReference>
<reference evidence="10 11" key="1">
    <citation type="submission" date="2020-07" db="EMBL/GenBank/DDBJ databases">
        <authorList>
            <person name="Criscuolo A."/>
        </authorList>
    </citation>
    <scope>NUCLEOTIDE SEQUENCE [LARGE SCALE GENOMIC DNA]</scope>
    <source>
        <strain evidence="11">CIP 111030</strain>
    </source>
</reference>
<feature type="transmembrane region" description="Helical" evidence="7">
    <location>
        <begin position="117"/>
        <end position="137"/>
    </location>
</feature>
<protein>
    <submittedName>
        <fullName evidence="10">ATP-binding/permease protein CydD</fullName>
    </submittedName>
</protein>
<dbReference type="GO" id="GO:0016887">
    <property type="term" value="F:ATP hydrolysis activity"/>
    <property type="evidence" value="ECO:0007669"/>
    <property type="project" value="InterPro"/>
</dbReference>
<dbReference type="GO" id="GO:0005524">
    <property type="term" value="F:ATP binding"/>
    <property type="evidence" value="ECO:0007669"/>
    <property type="project" value="UniProtKB-KW"/>
</dbReference>
<dbReference type="PROSITE" id="PS00211">
    <property type="entry name" value="ABC_TRANSPORTER_1"/>
    <property type="match status" value="1"/>
</dbReference>
<keyword evidence="2 7" id="KW-0812">Transmembrane</keyword>
<dbReference type="Pfam" id="PF00664">
    <property type="entry name" value="ABC_membrane"/>
    <property type="match status" value="1"/>
</dbReference>
<evidence type="ECO:0000259" key="8">
    <source>
        <dbReference type="PROSITE" id="PS50893"/>
    </source>
</evidence>
<dbReference type="InterPro" id="IPR027417">
    <property type="entry name" value="P-loop_NTPase"/>
</dbReference>
<dbReference type="PANTHER" id="PTHR24221:SF590">
    <property type="entry name" value="COMPONENT LINKED WITH THE ASSEMBLY OF CYTOCHROME' TRANSPORT TRANSMEMBRANE ATP-BINDING PROTEIN ABC TRANSPORTER CYDD-RELATED"/>
    <property type="match status" value="1"/>
</dbReference>
<dbReference type="Gene3D" id="3.40.50.300">
    <property type="entry name" value="P-loop containing nucleotide triphosphate hydrolases"/>
    <property type="match status" value="1"/>
</dbReference>
<organism evidence="10 11">
    <name type="scientific">Phocicoccus schoeneichii</name>
    <dbReference type="NCBI Taxonomy" id="1812261"/>
    <lineage>
        <taxon>Bacteria</taxon>
        <taxon>Bacillati</taxon>
        <taxon>Bacillota</taxon>
        <taxon>Bacilli</taxon>
        <taxon>Bacillales</taxon>
        <taxon>Salinicoccaceae</taxon>
        <taxon>Phocicoccus</taxon>
    </lineage>
</organism>
<dbReference type="PROSITE" id="PS50929">
    <property type="entry name" value="ABC_TM1F"/>
    <property type="match status" value="1"/>
</dbReference>
<feature type="domain" description="ABC transmembrane type-1" evidence="9">
    <location>
        <begin position="11"/>
        <end position="286"/>
    </location>
</feature>
<dbReference type="InterPro" id="IPR003439">
    <property type="entry name" value="ABC_transporter-like_ATP-bd"/>
</dbReference>
<feature type="domain" description="ABC transporter" evidence="8">
    <location>
        <begin position="300"/>
        <end position="509"/>
    </location>
</feature>
<evidence type="ECO:0000256" key="4">
    <source>
        <dbReference type="ARBA" id="ARBA00022840"/>
    </source>
</evidence>
<dbReference type="EMBL" id="CAJEWE010000006">
    <property type="protein sequence ID" value="CAD2072589.1"/>
    <property type="molecule type" value="Genomic_DNA"/>
</dbReference>